<evidence type="ECO:0000256" key="4">
    <source>
        <dbReference type="ARBA" id="ARBA00022807"/>
    </source>
</evidence>
<dbReference type="GO" id="GO:0008234">
    <property type="term" value="F:cysteine-type peptidase activity"/>
    <property type="evidence" value="ECO:0007669"/>
    <property type="project" value="UniProtKB-KW"/>
</dbReference>
<evidence type="ECO:0000313" key="7">
    <source>
        <dbReference type="EMBL" id="RED52567.1"/>
    </source>
</evidence>
<dbReference type="Proteomes" id="UP000256869">
    <property type="component" value="Unassembled WGS sequence"/>
</dbReference>
<keyword evidence="2" id="KW-0645">Protease</keyword>
<name>A0A3D9HSV4_9BACL</name>
<dbReference type="InterPro" id="IPR038765">
    <property type="entry name" value="Papain-like_cys_pep_sf"/>
</dbReference>
<dbReference type="InterPro" id="IPR000064">
    <property type="entry name" value="NLP_P60_dom"/>
</dbReference>
<dbReference type="PANTHER" id="PTHR47053">
    <property type="entry name" value="MUREIN DD-ENDOPEPTIDASE MEPH-RELATED"/>
    <property type="match status" value="1"/>
</dbReference>
<keyword evidence="5" id="KW-0732">Signal</keyword>
<keyword evidence="8" id="KW-1185">Reference proteome</keyword>
<evidence type="ECO:0000256" key="5">
    <source>
        <dbReference type="SAM" id="SignalP"/>
    </source>
</evidence>
<evidence type="ECO:0000256" key="3">
    <source>
        <dbReference type="ARBA" id="ARBA00022801"/>
    </source>
</evidence>
<organism evidence="7 8">
    <name type="scientific">Cohnella lupini</name>
    <dbReference type="NCBI Taxonomy" id="1294267"/>
    <lineage>
        <taxon>Bacteria</taxon>
        <taxon>Bacillati</taxon>
        <taxon>Bacillota</taxon>
        <taxon>Bacilli</taxon>
        <taxon>Bacillales</taxon>
        <taxon>Paenibacillaceae</taxon>
        <taxon>Cohnella</taxon>
    </lineage>
</organism>
<dbReference type="GO" id="GO:0006508">
    <property type="term" value="P:proteolysis"/>
    <property type="evidence" value="ECO:0007669"/>
    <property type="project" value="UniProtKB-KW"/>
</dbReference>
<feature type="signal peptide" evidence="5">
    <location>
        <begin position="1"/>
        <end position="35"/>
    </location>
</feature>
<evidence type="ECO:0000259" key="6">
    <source>
        <dbReference type="PROSITE" id="PS51935"/>
    </source>
</evidence>
<keyword evidence="4" id="KW-0788">Thiol protease</keyword>
<feature type="domain" description="NlpC/P60" evidence="6">
    <location>
        <begin position="40"/>
        <end position="165"/>
    </location>
</feature>
<comment type="similarity">
    <text evidence="1">Belongs to the peptidase C40 family.</text>
</comment>
<dbReference type="EMBL" id="QRDY01000034">
    <property type="protein sequence ID" value="RED52567.1"/>
    <property type="molecule type" value="Genomic_DNA"/>
</dbReference>
<gene>
    <name evidence="7" type="ORF">DFP95_1348</name>
</gene>
<dbReference type="PANTHER" id="PTHR47053:SF1">
    <property type="entry name" value="MUREIN DD-ENDOPEPTIDASE MEPH-RELATED"/>
    <property type="match status" value="1"/>
</dbReference>
<dbReference type="Gene3D" id="3.90.1720.10">
    <property type="entry name" value="endopeptidase domain like (from Nostoc punctiforme)"/>
    <property type="match status" value="1"/>
</dbReference>
<dbReference type="SUPFAM" id="SSF54001">
    <property type="entry name" value="Cysteine proteinases"/>
    <property type="match status" value="1"/>
</dbReference>
<sequence length="165" mass="17685">MCFCQMKKLIAASSIALTLLFTSTAVITPAPSASAKEIYATNGSRTVDIAKSYIGRVKYSFGVKNTSKLILDCSSFTQLVFKKNGMSLPWSSKGQASFGTRVPSKSRLAIGDLVMFSVGTPGVINHVGIYVGNGKFISNTKSSGVTITSLNTGYWGSRYITGRHY</sequence>
<proteinExistence type="inferred from homology"/>
<keyword evidence="3 7" id="KW-0378">Hydrolase</keyword>
<dbReference type="PROSITE" id="PS51935">
    <property type="entry name" value="NLPC_P60"/>
    <property type="match status" value="1"/>
</dbReference>
<dbReference type="Pfam" id="PF00877">
    <property type="entry name" value="NLPC_P60"/>
    <property type="match status" value="1"/>
</dbReference>
<protein>
    <submittedName>
        <fullName evidence="7">Cell wall-associated NlpC family hydrolase</fullName>
    </submittedName>
</protein>
<evidence type="ECO:0000256" key="1">
    <source>
        <dbReference type="ARBA" id="ARBA00007074"/>
    </source>
</evidence>
<dbReference type="InterPro" id="IPR051202">
    <property type="entry name" value="Peptidase_C40"/>
</dbReference>
<dbReference type="AlphaFoldDB" id="A0A3D9HSV4"/>
<feature type="chain" id="PRO_5017738504" evidence="5">
    <location>
        <begin position="36"/>
        <end position="165"/>
    </location>
</feature>
<comment type="caution">
    <text evidence="7">The sequence shown here is derived from an EMBL/GenBank/DDBJ whole genome shotgun (WGS) entry which is preliminary data.</text>
</comment>
<accession>A0A3D9HSV4</accession>
<reference evidence="7 8" key="1">
    <citation type="submission" date="2018-07" db="EMBL/GenBank/DDBJ databases">
        <title>Genomic Encyclopedia of Type Strains, Phase III (KMG-III): the genomes of soil and plant-associated and newly described type strains.</title>
        <authorList>
            <person name="Whitman W."/>
        </authorList>
    </citation>
    <scope>NUCLEOTIDE SEQUENCE [LARGE SCALE GENOMIC DNA]</scope>
    <source>
        <strain evidence="7 8">CECT 8236</strain>
    </source>
</reference>
<evidence type="ECO:0000256" key="2">
    <source>
        <dbReference type="ARBA" id="ARBA00022670"/>
    </source>
</evidence>
<evidence type="ECO:0000313" key="8">
    <source>
        <dbReference type="Proteomes" id="UP000256869"/>
    </source>
</evidence>